<organism evidence="2 3">
    <name type="scientific">Actinoallomurus acaciae</name>
    <dbReference type="NCBI Taxonomy" id="502577"/>
    <lineage>
        <taxon>Bacteria</taxon>
        <taxon>Bacillati</taxon>
        <taxon>Actinomycetota</taxon>
        <taxon>Actinomycetes</taxon>
        <taxon>Streptosporangiales</taxon>
        <taxon>Thermomonosporaceae</taxon>
        <taxon>Actinoallomurus</taxon>
    </lineage>
</organism>
<sequence>AAWFDCTIEQQFRSGDHDIVVFRVHDLDASPDIAPLVFHASGYRRLR</sequence>
<dbReference type="SUPFAM" id="SSF50475">
    <property type="entry name" value="FMN-binding split barrel"/>
    <property type="match status" value="1"/>
</dbReference>
<evidence type="ECO:0000259" key="1">
    <source>
        <dbReference type="Pfam" id="PF01613"/>
    </source>
</evidence>
<gene>
    <name evidence="2" type="ORF">ACFFNX_15720</name>
</gene>
<dbReference type="Proteomes" id="UP001589627">
    <property type="component" value="Unassembled WGS sequence"/>
</dbReference>
<proteinExistence type="predicted"/>
<dbReference type="RefSeq" id="WP_378201673.1">
    <property type="nucleotide sequence ID" value="NZ_JBHLZP010000097.1"/>
</dbReference>
<accession>A0ABV5YF21</accession>
<dbReference type="Pfam" id="PF01613">
    <property type="entry name" value="Flavin_Reduct"/>
    <property type="match status" value="1"/>
</dbReference>
<reference evidence="2 3" key="1">
    <citation type="submission" date="2024-09" db="EMBL/GenBank/DDBJ databases">
        <authorList>
            <person name="Sun Q."/>
            <person name="Mori K."/>
        </authorList>
    </citation>
    <scope>NUCLEOTIDE SEQUENCE [LARGE SCALE GENOMIC DNA]</scope>
    <source>
        <strain evidence="2 3">TBRC 0563</strain>
    </source>
</reference>
<comment type="caution">
    <text evidence="2">The sequence shown here is derived from an EMBL/GenBank/DDBJ whole genome shotgun (WGS) entry which is preliminary data.</text>
</comment>
<keyword evidence="3" id="KW-1185">Reference proteome</keyword>
<feature type="non-terminal residue" evidence="2">
    <location>
        <position position="1"/>
    </location>
</feature>
<protein>
    <submittedName>
        <fullName evidence="2">Flavin reductase family protein</fullName>
        <ecNumber evidence="2">1.-.-.-</ecNumber>
    </submittedName>
</protein>
<dbReference type="InterPro" id="IPR002563">
    <property type="entry name" value="Flavin_Rdtase-like_dom"/>
</dbReference>
<evidence type="ECO:0000313" key="2">
    <source>
        <dbReference type="EMBL" id="MFB9833638.1"/>
    </source>
</evidence>
<dbReference type="InterPro" id="IPR012349">
    <property type="entry name" value="Split_barrel_FMN-bd"/>
</dbReference>
<dbReference type="Gene3D" id="2.30.110.10">
    <property type="entry name" value="Electron Transport, Fmn-binding Protein, Chain A"/>
    <property type="match status" value="1"/>
</dbReference>
<evidence type="ECO:0000313" key="3">
    <source>
        <dbReference type="Proteomes" id="UP001589627"/>
    </source>
</evidence>
<keyword evidence="2" id="KW-0560">Oxidoreductase</keyword>
<feature type="domain" description="Flavin reductase like" evidence="1">
    <location>
        <begin position="2"/>
        <end position="46"/>
    </location>
</feature>
<dbReference type="EMBL" id="JBHLZP010000097">
    <property type="protein sequence ID" value="MFB9833638.1"/>
    <property type="molecule type" value="Genomic_DNA"/>
</dbReference>
<dbReference type="EC" id="1.-.-.-" evidence="2"/>
<name>A0ABV5YF21_9ACTN</name>
<dbReference type="GO" id="GO:0016491">
    <property type="term" value="F:oxidoreductase activity"/>
    <property type="evidence" value="ECO:0007669"/>
    <property type="project" value="UniProtKB-KW"/>
</dbReference>